<organism evidence="3">
    <name type="scientific">uncultured marine group II/III euryarchaeote KM3_18_D06</name>
    <dbReference type="NCBI Taxonomy" id="1457956"/>
    <lineage>
        <taxon>Archaea</taxon>
        <taxon>Methanobacteriati</taxon>
        <taxon>Methanobacteriota</taxon>
        <taxon>environmental samples</taxon>
    </lineage>
</organism>
<comment type="cofactor">
    <cofactor evidence="1">
        <name>[2Fe-2S] cluster</name>
        <dbReference type="ChEBI" id="CHEBI:190135"/>
    </cofactor>
    <text evidence="1">Binds 1 [2Fe-2S] cluster per subunit.</text>
</comment>
<dbReference type="GO" id="GO:0016491">
    <property type="term" value="F:oxidoreductase activity"/>
    <property type="evidence" value="ECO:0007669"/>
    <property type="project" value="InterPro"/>
</dbReference>
<accession>A0A075GPX5</accession>
<feature type="domain" description="FAD-binding FR-type" evidence="2">
    <location>
        <begin position="38"/>
        <end position="162"/>
    </location>
</feature>
<dbReference type="GO" id="GO:0046872">
    <property type="term" value="F:metal ion binding"/>
    <property type="evidence" value="ECO:0007669"/>
    <property type="project" value="UniProtKB-KW"/>
</dbReference>
<protein>
    <submittedName>
        <fullName evidence="3">Oxidoreductase domain-containing protein (PyrDII)</fullName>
    </submittedName>
</protein>
<dbReference type="AlphaFoldDB" id="A0A075GPX5"/>
<feature type="binding site" evidence="1">
    <location>
        <position position="297"/>
    </location>
    <ligand>
        <name>[2Fe-2S] cluster</name>
        <dbReference type="ChEBI" id="CHEBI:190135"/>
    </ligand>
</feature>
<dbReference type="InterPro" id="IPR017927">
    <property type="entry name" value="FAD-bd_FR_type"/>
</dbReference>
<evidence type="ECO:0000259" key="2">
    <source>
        <dbReference type="PROSITE" id="PS51384"/>
    </source>
</evidence>
<keyword evidence="1" id="KW-0411">Iron-sulfur</keyword>
<dbReference type="PANTHER" id="PTHR43513">
    <property type="entry name" value="DIHYDROOROTATE DEHYDROGENASE B (NAD(+)), ELECTRON TRANSFER SUBUNIT"/>
    <property type="match status" value="1"/>
</dbReference>
<evidence type="ECO:0000313" key="3">
    <source>
        <dbReference type="EMBL" id="AIF05986.1"/>
    </source>
</evidence>
<keyword evidence="1" id="KW-0001">2Fe-2S</keyword>
<dbReference type="GO" id="GO:0006221">
    <property type="term" value="P:pyrimidine nucleotide biosynthetic process"/>
    <property type="evidence" value="ECO:0007669"/>
    <property type="project" value="InterPro"/>
</dbReference>
<dbReference type="PANTHER" id="PTHR43513:SF3">
    <property type="entry name" value="DIHYDROOROTATE DEHYDROGENASE B (NAD(+)), ELECTRON TRANSFER SUBUNIT-RELATED"/>
    <property type="match status" value="1"/>
</dbReference>
<dbReference type="InterPro" id="IPR039261">
    <property type="entry name" value="FNR_nucleotide-bd"/>
</dbReference>
<name>A0A075GPX5_9EURY</name>
<dbReference type="GO" id="GO:0051537">
    <property type="term" value="F:2 iron, 2 sulfur cluster binding"/>
    <property type="evidence" value="ECO:0007669"/>
    <property type="project" value="UniProtKB-KW"/>
</dbReference>
<dbReference type="PIRSF" id="PIRSF006816">
    <property type="entry name" value="Cyc3_hyd_g"/>
    <property type="match status" value="1"/>
</dbReference>
<dbReference type="PROSITE" id="PS51384">
    <property type="entry name" value="FAD_FR"/>
    <property type="match status" value="1"/>
</dbReference>
<dbReference type="InterPro" id="IPR050353">
    <property type="entry name" value="PyrK_electron_transfer"/>
</dbReference>
<evidence type="ECO:0000256" key="1">
    <source>
        <dbReference type="PIRSR" id="PIRSR006816-2"/>
    </source>
</evidence>
<proteinExistence type="predicted"/>
<keyword evidence="1" id="KW-0479">Metal-binding</keyword>
<reference evidence="3" key="1">
    <citation type="journal article" date="2014" name="Genome Biol. Evol.">
        <title>Pangenome evidence for extensive interdomain horizontal transfer affecting lineage core and shell genes in uncultured planktonic thaumarchaeota and euryarchaeota.</title>
        <authorList>
            <person name="Deschamps P."/>
            <person name="Zivanovic Y."/>
            <person name="Moreira D."/>
            <person name="Rodriguez-Valera F."/>
            <person name="Lopez-Garcia P."/>
        </authorList>
    </citation>
    <scope>NUCLEOTIDE SEQUENCE</scope>
</reference>
<sequence>MTLRAAPGNRPAGIDLEALADGCCERLSASYAARGMIASPTPVPLIEVQHEAEGVVTLWVQVPPEMVSDYNPGQYFMCWNPYDATGGMSRPNYHSEKPYSVGDVKIDRSGVDEGIAADTGGEGRTLLGFTVKDLGRQSGELTRMKAGDWLAIRGPFGTSFPRMNSGDRLLLVSGGIGSTPMHMAARDGRRKLGDRLKIEAIMGFRNNAECHYISRMEALCDSLTITTDDGSSGTPGFPTGPLPELLDNLDDRRTVLLTCGPEPMMKPVLQMAVDAGVECYAAMERYLPCSVAMCGLCMVGDRLTCVDGPVMEGHWLLQQADFGAAH</sequence>
<dbReference type="SUPFAM" id="SSF52343">
    <property type="entry name" value="Ferredoxin reductase-like, C-terminal NADP-linked domain"/>
    <property type="match status" value="1"/>
</dbReference>
<feature type="binding site" evidence="1">
    <location>
        <position position="294"/>
    </location>
    <ligand>
        <name>[2Fe-2S] cluster</name>
        <dbReference type="ChEBI" id="CHEBI:190135"/>
    </ligand>
</feature>
<dbReference type="EMBL" id="KF900756">
    <property type="protein sequence ID" value="AIF05986.1"/>
    <property type="molecule type" value="Genomic_DNA"/>
</dbReference>
<keyword evidence="1" id="KW-0408">Iron</keyword>
<feature type="binding site" evidence="1">
    <location>
        <position position="289"/>
    </location>
    <ligand>
        <name>[2Fe-2S] cluster</name>
        <dbReference type="ChEBI" id="CHEBI:190135"/>
    </ligand>
</feature>
<dbReference type="Gene3D" id="3.40.50.80">
    <property type="entry name" value="Nucleotide-binding domain of ferredoxin-NADP reductase (FNR) module"/>
    <property type="match status" value="1"/>
</dbReference>
<dbReference type="GO" id="GO:0050660">
    <property type="term" value="F:flavin adenine dinucleotide binding"/>
    <property type="evidence" value="ECO:0007669"/>
    <property type="project" value="InterPro"/>
</dbReference>
<dbReference type="InterPro" id="IPR012165">
    <property type="entry name" value="Cyt_c3_hydrogenase_gsu"/>
</dbReference>
<dbReference type="SUPFAM" id="SSF63380">
    <property type="entry name" value="Riboflavin synthase domain-like"/>
    <property type="match status" value="1"/>
</dbReference>
<dbReference type="InterPro" id="IPR017938">
    <property type="entry name" value="Riboflavin_synthase-like_b-brl"/>
</dbReference>
<gene>
    <name evidence="3" type="primary">pyrDII</name>
</gene>
<dbReference type="Gene3D" id="2.40.30.10">
    <property type="entry name" value="Translation factors"/>
    <property type="match status" value="1"/>
</dbReference>
<feature type="binding site" evidence="1">
    <location>
        <position position="305"/>
    </location>
    <ligand>
        <name>[2Fe-2S] cluster</name>
        <dbReference type="ChEBI" id="CHEBI:190135"/>
    </ligand>
</feature>